<proteinExistence type="inferred from homology"/>
<comment type="similarity">
    <text evidence="2 7">Belongs to the major facilitator superfamily. Sugar transporter (TC 2.A.1.1) family.</text>
</comment>
<feature type="transmembrane region" description="Helical" evidence="8">
    <location>
        <begin position="355"/>
        <end position="375"/>
    </location>
</feature>
<comment type="subcellular location">
    <subcellularLocation>
        <location evidence="1">Membrane</location>
        <topology evidence="1">Multi-pass membrane protein</topology>
    </subcellularLocation>
</comment>
<reference evidence="10 11" key="1">
    <citation type="submission" date="2024-05" db="EMBL/GenBank/DDBJ databases">
        <title>Long read based assembly of the Candida bracarensis genome reveals expanded adhesin content.</title>
        <authorList>
            <person name="Marcet-Houben M."/>
            <person name="Ksiezopolska E."/>
            <person name="Gabaldon T."/>
        </authorList>
    </citation>
    <scope>NUCLEOTIDE SEQUENCE [LARGE SCALE GENOMIC DNA]</scope>
    <source>
        <strain evidence="10 11">CBM6</strain>
    </source>
</reference>
<evidence type="ECO:0000256" key="7">
    <source>
        <dbReference type="RuleBase" id="RU003346"/>
    </source>
</evidence>
<dbReference type="InterPro" id="IPR005828">
    <property type="entry name" value="MFS_sugar_transport-like"/>
</dbReference>
<evidence type="ECO:0000256" key="3">
    <source>
        <dbReference type="ARBA" id="ARBA00022448"/>
    </source>
</evidence>
<evidence type="ECO:0000313" key="11">
    <source>
        <dbReference type="Proteomes" id="UP001623330"/>
    </source>
</evidence>
<feature type="transmembrane region" description="Helical" evidence="8">
    <location>
        <begin position="113"/>
        <end position="133"/>
    </location>
</feature>
<feature type="transmembrane region" description="Helical" evidence="8">
    <location>
        <begin position="446"/>
        <end position="463"/>
    </location>
</feature>
<keyword evidence="3 7" id="KW-0813">Transport</keyword>
<dbReference type="EMBL" id="JBEVYD010000012">
    <property type="protein sequence ID" value="KAL3229102.1"/>
    <property type="molecule type" value="Genomic_DNA"/>
</dbReference>
<dbReference type="PANTHER" id="PTHR23503:SF8">
    <property type="entry name" value="FACILITATED GLUCOSE TRANSPORTER PROTEIN 1"/>
    <property type="match status" value="1"/>
</dbReference>
<dbReference type="InterPro" id="IPR036259">
    <property type="entry name" value="MFS_trans_sf"/>
</dbReference>
<evidence type="ECO:0000256" key="4">
    <source>
        <dbReference type="ARBA" id="ARBA00022692"/>
    </source>
</evidence>
<feature type="domain" description="Major facilitator superfamily (MFS) profile" evidence="9">
    <location>
        <begin position="22"/>
        <end position="471"/>
    </location>
</feature>
<dbReference type="SUPFAM" id="SSF103473">
    <property type="entry name" value="MFS general substrate transporter"/>
    <property type="match status" value="1"/>
</dbReference>
<organism evidence="10 11">
    <name type="scientific">Nakaseomyces bracarensis</name>
    <dbReference type="NCBI Taxonomy" id="273131"/>
    <lineage>
        <taxon>Eukaryota</taxon>
        <taxon>Fungi</taxon>
        <taxon>Dikarya</taxon>
        <taxon>Ascomycota</taxon>
        <taxon>Saccharomycotina</taxon>
        <taxon>Saccharomycetes</taxon>
        <taxon>Saccharomycetales</taxon>
        <taxon>Saccharomycetaceae</taxon>
        <taxon>Nakaseomyces</taxon>
    </lineage>
</organism>
<feature type="transmembrane region" description="Helical" evidence="8">
    <location>
        <begin position="294"/>
        <end position="315"/>
    </location>
</feature>
<feature type="transmembrane region" description="Helical" evidence="8">
    <location>
        <begin position="327"/>
        <end position="348"/>
    </location>
</feature>
<dbReference type="Gene3D" id="1.20.1250.20">
    <property type="entry name" value="MFS general substrate transporter like domains"/>
    <property type="match status" value="1"/>
</dbReference>
<dbReference type="InterPro" id="IPR020846">
    <property type="entry name" value="MFS_dom"/>
</dbReference>
<evidence type="ECO:0000259" key="9">
    <source>
        <dbReference type="PROSITE" id="PS50850"/>
    </source>
</evidence>
<dbReference type="InterPro" id="IPR005829">
    <property type="entry name" value="Sugar_transporter_CS"/>
</dbReference>
<accession>A0ABR4NMS0</accession>
<keyword evidence="11" id="KW-1185">Reference proteome</keyword>
<keyword evidence="5 8" id="KW-1133">Transmembrane helix</keyword>
<dbReference type="NCBIfam" id="TIGR00879">
    <property type="entry name" value="SP"/>
    <property type="match status" value="1"/>
</dbReference>
<feature type="transmembrane region" description="Helical" evidence="8">
    <location>
        <begin position="199"/>
        <end position="219"/>
    </location>
</feature>
<feature type="transmembrane region" description="Helical" evidence="8">
    <location>
        <begin position="172"/>
        <end position="193"/>
    </location>
</feature>
<keyword evidence="10" id="KW-0762">Sugar transport</keyword>
<dbReference type="PROSITE" id="PS00216">
    <property type="entry name" value="SUGAR_TRANSPORT_1"/>
    <property type="match status" value="1"/>
</dbReference>
<dbReference type="InterPro" id="IPR003663">
    <property type="entry name" value="Sugar/inositol_transpt"/>
</dbReference>
<feature type="transmembrane region" description="Helical" evidence="8">
    <location>
        <begin position="83"/>
        <end position="101"/>
    </location>
</feature>
<dbReference type="InterPro" id="IPR045263">
    <property type="entry name" value="GLUT"/>
</dbReference>
<dbReference type="PROSITE" id="PS50850">
    <property type="entry name" value="MFS"/>
    <property type="match status" value="1"/>
</dbReference>
<keyword evidence="4 8" id="KW-0812">Transmembrane</keyword>
<protein>
    <submittedName>
        <fullName evidence="10">MFS, Sugar transporter</fullName>
    </submittedName>
</protein>
<dbReference type="PANTHER" id="PTHR23503">
    <property type="entry name" value="SOLUTE CARRIER FAMILY 2"/>
    <property type="match status" value="1"/>
</dbReference>
<evidence type="ECO:0000313" key="10">
    <source>
        <dbReference type="EMBL" id="KAL3229102.1"/>
    </source>
</evidence>
<evidence type="ECO:0000256" key="8">
    <source>
        <dbReference type="SAM" id="Phobius"/>
    </source>
</evidence>
<evidence type="ECO:0000256" key="5">
    <source>
        <dbReference type="ARBA" id="ARBA00022989"/>
    </source>
</evidence>
<dbReference type="Proteomes" id="UP001623330">
    <property type="component" value="Unassembled WGS sequence"/>
</dbReference>
<evidence type="ECO:0000256" key="6">
    <source>
        <dbReference type="ARBA" id="ARBA00023136"/>
    </source>
</evidence>
<sequence>MSSEGLVSRIKKHEITSPLILAVFVACMGSIQYGYHIAELNAPQQVMTCNDTKYPNGDPTFSYDDSVFGNIGLKQCIPMTTEQFGIVTSVFSVGGLFGSYIAGQLSVKYGRRLISEGTCVLAFIGSLMLASANGFWMMVFARILVGIAAGISIVVTPLFINEITPVQYRGAMGTMNQLCINIGILVTQSLALVFTDSYYWRWILFFAAGLALLNLFFWFQIDESPKWLLKAGKPSEAEIVTYRLHGGTYQDARETVQKWQKDLSSPSDAESTRKEGPTMWEYVTKLNYRKSRNVIMIILCAQQFCGINSIIFYGVKVISESLPDQAVKINFGISILNVIVTLIASIIIDHVGRKPLLLSSSSLMGFTSLLISVGITKDKSILLVLSVFPYIAAFAIGLGPIPFLIIGELSAPDEAARAQSFGTICNWLATFAIGFSFPVVHEMLGGKVYIIFSVVAVAFAIYVKNKVPETKNKASFNDVWRNY</sequence>
<dbReference type="PROSITE" id="PS00217">
    <property type="entry name" value="SUGAR_TRANSPORT_2"/>
    <property type="match status" value="1"/>
</dbReference>
<keyword evidence="6 8" id="KW-0472">Membrane</keyword>
<feature type="transmembrane region" description="Helical" evidence="8">
    <location>
        <begin position="381"/>
        <end position="406"/>
    </location>
</feature>
<gene>
    <name evidence="10" type="ORF">RNJ44_02189</name>
</gene>
<evidence type="ECO:0000256" key="2">
    <source>
        <dbReference type="ARBA" id="ARBA00010992"/>
    </source>
</evidence>
<feature type="transmembrane region" description="Helical" evidence="8">
    <location>
        <begin position="19"/>
        <end position="38"/>
    </location>
</feature>
<comment type="caution">
    <text evidence="10">The sequence shown here is derived from an EMBL/GenBank/DDBJ whole genome shotgun (WGS) entry which is preliminary data.</text>
</comment>
<name>A0ABR4NMS0_9SACH</name>
<evidence type="ECO:0000256" key="1">
    <source>
        <dbReference type="ARBA" id="ARBA00004141"/>
    </source>
</evidence>
<dbReference type="Pfam" id="PF00083">
    <property type="entry name" value="Sugar_tr"/>
    <property type="match status" value="1"/>
</dbReference>
<dbReference type="PRINTS" id="PR00171">
    <property type="entry name" value="SUGRTRNSPORT"/>
</dbReference>
<feature type="transmembrane region" description="Helical" evidence="8">
    <location>
        <begin position="139"/>
        <end position="160"/>
    </location>
</feature>